<dbReference type="Pfam" id="PF01381">
    <property type="entry name" value="HTH_3"/>
    <property type="match status" value="1"/>
</dbReference>
<name>A0A5C6F0A4_9BACT</name>
<feature type="domain" description="HTH cro/C1-type" evidence="2">
    <location>
        <begin position="12"/>
        <end position="66"/>
    </location>
</feature>
<organism evidence="3 4">
    <name type="scientific">Rubripirellula tenax</name>
    <dbReference type="NCBI Taxonomy" id="2528015"/>
    <lineage>
        <taxon>Bacteria</taxon>
        <taxon>Pseudomonadati</taxon>
        <taxon>Planctomycetota</taxon>
        <taxon>Planctomycetia</taxon>
        <taxon>Pirellulales</taxon>
        <taxon>Pirellulaceae</taxon>
        <taxon>Rubripirellula</taxon>
    </lineage>
</organism>
<dbReference type="InterPro" id="IPR050807">
    <property type="entry name" value="TransReg_Diox_bact_type"/>
</dbReference>
<protein>
    <submittedName>
        <fullName evidence="3">Anaerobic benzoate catabolism transcriptional regulator</fullName>
    </submittedName>
</protein>
<accession>A0A5C6F0A4</accession>
<dbReference type="SMART" id="SM00530">
    <property type="entry name" value="HTH_XRE"/>
    <property type="match status" value="1"/>
</dbReference>
<keyword evidence="1" id="KW-0238">DNA-binding</keyword>
<sequence>MDAIELDFGKTVRKHREKSGLSQEEFAAKAGVHRTYISSIELGKVQVSIGVAEKLAQALGVPLSNMFREIERGRDDADG</sequence>
<evidence type="ECO:0000256" key="1">
    <source>
        <dbReference type="ARBA" id="ARBA00023125"/>
    </source>
</evidence>
<dbReference type="PANTHER" id="PTHR46797">
    <property type="entry name" value="HTH-TYPE TRANSCRIPTIONAL REGULATOR"/>
    <property type="match status" value="1"/>
</dbReference>
<reference evidence="3 4" key="1">
    <citation type="submission" date="2019-02" db="EMBL/GenBank/DDBJ databases">
        <title>Deep-cultivation of Planctomycetes and their phenomic and genomic characterization uncovers novel biology.</title>
        <authorList>
            <person name="Wiegand S."/>
            <person name="Jogler M."/>
            <person name="Boedeker C."/>
            <person name="Pinto D."/>
            <person name="Vollmers J."/>
            <person name="Rivas-Marin E."/>
            <person name="Kohn T."/>
            <person name="Peeters S.H."/>
            <person name="Heuer A."/>
            <person name="Rast P."/>
            <person name="Oberbeckmann S."/>
            <person name="Bunk B."/>
            <person name="Jeske O."/>
            <person name="Meyerdierks A."/>
            <person name="Storesund J.E."/>
            <person name="Kallscheuer N."/>
            <person name="Luecker S."/>
            <person name="Lage O.M."/>
            <person name="Pohl T."/>
            <person name="Merkel B.J."/>
            <person name="Hornburger P."/>
            <person name="Mueller R.-W."/>
            <person name="Bruemmer F."/>
            <person name="Labrenz M."/>
            <person name="Spormann A.M."/>
            <person name="Op Den Camp H."/>
            <person name="Overmann J."/>
            <person name="Amann R."/>
            <person name="Jetten M.S.M."/>
            <person name="Mascher T."/>
            <person name="Medema M.H."/>
            <person name="Devos D.P."/>
            <person name="Kaster A.-K."/>
            <person name="Ovreas L."/>
            <person name="Rohde M."/>
            <person name="Galperin M.Y."/>
            <person name="Jogler C."/>
        </authorList>
    </citation>
    <scope>NUCLEOTIDE SEQUENCE [LARGE SCALE GENOMIC DNA]</scope>
    <source>
        <strain evidence="3 4">Poly51</strain>
    </source>
</reference>
<dbReference type="Gene3D" id="1.10.260.40">
    <property type="entry name" value="lambda repressor-like DNA-binding domains"/>
    <property type="match status" value="1"/>
</dbReference>
<dbReference type="OrthoDB" id="9814553at2"/>
<evidence type="ECO:0000259" key="2">
    <source>
        <dbReference type="PROSITE" id="PS50943"/>
    </source>
</evidence>
<dbReference type="InterPro" id="IPR010982">
    <property type="entry name" value="Lambda_DNA-bd_dom_sf"/>
</dbReference>
<keyword evidence="4" id="KW-1185">Reference proteome</keyword>
<dbReference type="RefSeq" id="WP_146458880.1">
    <property type="nucleotide sequence ID" value="NZ_SJPW01000004.1"/>
</dbReference>
<dbReference type="CDD" id="cd00093">
    <property type="entry name" value="HTH_XRE"/>
    <property type="match status" value="1"/>
</dbReference>
<dbReference type="GO" id="GO:0005829">
    <property type="term" value="C:cytosol"/>
    <property type="evidence" value="ECO:0007669"/>
    <property type="project" value="TreeGrafter"/>
</dbReference>
<dbReference type="PROSITE" id="PS50943">
    <property type="entry name" value="HTH_CROC1"/>
    <property type="match status" value="1"/>
</dbReference>
<dbReference type="GO" id="GO:0003677">
    <property type="term" value="F:DNA binding"/>
    <property type="evidence" value="ECO:0007669"/>
    <property type="project" value="UniProtKB-KW"/>
</dbReference>
<dbReference type="EMBL" id="SJPW01000004">
    <property type="protein sequence ID" value="TWU54712.1"/>
    <property type="molecule type" value="Genomic_DNA"/>
</dbReference>
<evidence type="ECO:0000313" key="4">
    <source>
        <dbReference type="Proteomes" id="UP000318288"/>
    </source>
</evidence>
<dbReference type="SUPFAM" id="SSF47413">
    <property type="entry name" value="lambda repressor-like DNA-binding domains"/>
    <property type="match status" value="1"/>
</dbReference>
<evidence type="ECO:0000313" key="3">
    <source>
        <dbReference type="EMBL" id="TWU54712.1"/>
    </source>
</evidence>
<dbReference type="Proteomes" id="UP000318288">
    <property type="component" value="Unassembled WGS sequence"/>
</dbReference>
<dbReference type="PANTHER" id="PTHR46797:SF1">
    <property type="entry name" value="METHYLPHOSPHONATE SYNTHASE"/>
    <property type="match status" value="1"/>
</dbReference>
<dbReference type="GO" id="GO:0003700">
    <property type="term" value="F:DNA-binding transcription factor activity"/>
    <property type="evidence" value="ECO:0007669"/>
    <property type="project" value="TreeGrafter"/>
</dbReference>
<comment type="caution">
    <text evidence="3">The sequence shown here is derived from an EMBL/GenBank/DDBJ whole genome shotgun (WGS) entry which is preliminary data.</text>
</comment>
<gene>
    <name evidence="3" type="ORF">Poly51_34310</name>
</gene>
<dbReference type="InterPro" id="IPR001387">
    <property type="entry name" value="Cro/C1-type_HTH"/>
</dbReference>
<dbReference type="AlphaFoldDB" id="A0A5C6F0A4"/>
<proteinExistence type="predicted"/>